<gene>
    <name evidence="2" type="ORF">BDV95DRAFT_596481</name>
</gene>
<feature type="region of interest" description="Disordered" evidence="1">
    <location>
        <begin position="1"/>
        <end position="70"/>
    </location>
</feature>
<feature type="compositionally biased region" description="Polar residues" evidence="1">
    <location>
        <begin position="59"/>
        <end position="69"/>
    </location>
</feature>
<dbReference type="Proteomes" id="UP000481861">
    <property type="component" value="Unassembled WGS sequence"/>
</dbReference>
<accession>A0A7C8MHC4</accession>
<organism evidence="2 3">
    <name type="scientific">Massariosphaeria phaeospora</name>
    <dbReference type="NCBI Taxonomy" id="100035"/>
    <lineage>
        <taxon>Eukaryota</taxon>
        <taxon>Fungi</taxon>
        <taxon>Dikarya</taxon>
        <taxon>Ascomycota</taxon>
        <taxon>Pezizomycotina</taxon>
        <taxon>Dothideomycetes</taxon>
        <taxon>Pleosporomycetidae</taxon>
        <taxon>Pleosporales</taxon>
        <taxon>Pleosporales incertae sedis</taxon>
        <taxon>Massariosphaeria</taxon>
    </lineage>
</organism>
<comment type="caution">
    <text evidence="2">The sequence shown here is derived from an EMBL/GenBank/DDBJ whole genome shotgun (WGS) entry which is preliminary data.</text>
</comment>
<reference evidence="2 3" key="1">
    <citation type="submission" date="2020-01" db="EMBL/GenBank/DDBJ databases">
        <authorList>
            <consortium name="DOE Joint Genome Institute"/>
            <person name="Haridas S."/>
            <person name="Albert R."/>
            <person name="Binder M."/>
            <person name="Bloem J."/>
            <person name="Labutti K."/>
            <person name="Salamov A."/>
            <person name="Andreopoulos B."/>
            <person name="Baker S.E."/>
            <person name="Barry K."/>
            <person name="Bills G."/>
            <person name="Bluhm B.H."/>
            <person name="Cannon C."/>
            <person name="Castanera R."/>
            <person name="Culley D.E."/>
            <person name="Daum C."/>
            <person name="Ezra D."/>
            <person name="Gonzalez J.B."/>
            <person name="Henrissat B."/>
            <person name="Kuo A."/>
            <person name="Liang C."/>
            <person name="Lipzen A."/>
            <person name="Lutzoni F."/>
            <person name="Magnuson J."/>
            <person name="Mondo S."/>
            <person name="Nolan M."/>
            <person name="Ohm R."/>
            <person name="Pangilinan J."/>
            <person name="Park H.-J.H."/>
            <person name="Ramirez L."/>
            <person name="Alfaro M."/>
            <person name="Sun H."/>
            <person name="Tritt A."/>
            <person name="Yoshinaga Y."/>
            <person name="Zwiers L.-H.L."/>
            <person name="Turgeon B.G."/>
            <person name="Goodwin S.B."/>
            <person name="Spatafora J.W."/>
            <person name="Crous P.W."/>
            <person name="Grigoriev I.V."/>
        </authorList>
    </citation>
    <scope>NUCLEOTIDE SEQUENCE [LARGE SCALE GENOMIC DNA]</scope>
    <source>
        <strain evidence="2 3">CBS 611.86</strain>
    </source>
</reference>
<name>A0A7C8MHC4_9PLEO</name>
<evidence type="ECO:0000313" key="2">
    <source>
        <dbReference type="EMBL" id="KAF2869484.1"/>
    </source>
</evidence>
<feature type="compositionally biased region" description="Polar residues" evidence="1">
    <location>
        <begin position="9"/>
        <end position="19"/>
    </location>
</feature>
<dbReference type="EMBL" id="JAADJZ010000016">
    <property type="protein sequence ID" value="KAF2869484.1"/>
    <property type="molecule type" value="Genomic_DNA"/>
</dbReference>
<evidence type="ECO:0000256" key="1">
    <source>
        <dbReference type="SAM" id="MobiDB-lite"/>
    </source>
</evidence>
<proteinExistence type="predicted"/>
<keyword evidence="3" id="KW-1185">Reference proteome</keyword>
<dbReference type="AlphaFoldDB" id="A0A7C8MHC4"/>
<sequence length="226" mass="25139">MNRMCQEKTCLSPSRSTGLSQGGAGRHRVRDDEGLYQPLLSQGKKKRKTTTNREPIKMTRTSHANSRPLTTTTRSIATTNISAPHPALSIAKHISSRARAQNKSAYQYTAHPISVTTTRSATNHPPTPQYTCTSPHDPTPQYIIAISILHPHPMHITASAAAHPTLTDDGHLQNTHRRHLYSACMGDSAQASAQLIPRRAHDCCMQSKLVTWHHHEYEHQTHGLEF</sequence>
<protein>
    <submittedName>
        <fullName evidence="2">Uncharacterized protein</fullName>
    </submittedName>
</protein>
<evidence type="ECO:0000313" key="3">
    <source>
        <dbReference type="Proteomes" id="UP000481861"/>
    </source>
</evidence>